<evidence type="ECO:0000313" key="4">
    <source>
        <dbReference type="EMBL" id="ESQ29775.1"/>
    </source>
</evidence>
<dbReference type="InterPro" id="IPR055314">
    <property type="entry name" value="At2g29880-like"/>
</dbReference>
<dbReference type="PANTHER" id="PTHR47864">
    <property type="entry name" value="TRANSMEMBRANE PROTEIN"/>
    <property type="match status" value="1"/>
</dbReference>
<dbReference type="KEGG" id="eus:EUTSA_v10023821mg"/>
<feature type="domain" description="Myb/SANT-like" evidence="2">
    <location>
        <begin position="17"/>
        <end position="113"/>
    </location>
</feature>
<reference evidence="4 5" key="1">
    <citation type="journal article" date="2013" name="Front. Plant Sci.">
        <title>The Reference Genome of the Halophytic Plant Eutrema salsugineum.</title>
        <authorList>
            <person name="Yang R."/>
            <person name="Jarvis D.E."/>
            <person name="Chen H."/>
            <person name="Beilstein M.A."/>
            <person name="Grimwood J."/>
            <person name="Jenkins J."/>
            <person name="Shu S."/>
            <person name="Prochnik S."/>
            <person name="Xin M."/>
            <person name="Ma C."/>
            <person name="Schmutz J."/>
            <person name="Wing R.A."/>
            <person name="Mitchell-Olds T."/>
            <person name="Schumaker K.S."/>
            <person name="Wang X."/>
        </authorList>
    </citation>
    <scope>NUCLEOTIDE SEQUENCE [LARGE SCALE GENOMIC DNA]</scope>
</reference>
<gene>
    <name evidence="4" type="ORF">EUTSA_v10023821mg</name>
</gene>
<accession>V4JWF1</accession>
<dbReference type="Proteomes" id="UP000030689">
    <property type="component" value="Unassembled WGS sequence"/>
</dbReference>
<dbReference type="EMBL" id="KI517881">
    <property type="protein sequence ID" value="ESQ29775.1"/>
    <property type="molecule type" value="Genomic_DNA"/>
</dbReference>
<feature type="compositionally biased region" description="Basic and acidic residues" evidence="1">
    <location>
        <begin position="170"/>
        <end position="180"/>
    </location>
</feature>
<feature type="compositionally biased region" description="Basic and acidic residues" evidence="1">
    <location>
        <begin position="187"/>
        <end position="197"/>
    </location>
</feature>
<organism evidence="4 5">
    <name type="scientific">Eutrema salsugineum</name>
    <name type="common">Saltwater cress</name>
    <name type="synonym">Sisymbrium salsugineum</name>
    <dbReference type="NCBI Taxonomy" id="72664"/>
    <lineage>
        <taxon>Eukaryota</taxon>
        <taxon>Viridiplantae</taxon>
        <taxon>Streptophyta</taxon>
        <taxon>Embryophyta</taxon>
        <taxon>Tracheophyta</taxon>
        <taxon>Spermatophyta</taxon>
        <taxon>Magnoliopsida</taxon>
        <taxon>eudicotyledons</taxon>
        <taxon>Gunneridae</taxon>
        <taxon>Pentapetalae</taxon>
        <taxon>rosids</taxon>
        <taxon>malvids</taxon>
        <taxon>Brassicales</taxon>
        <taxon>Brassicaceae</taxon>
        <taxon>Eutremeae</taxon>
        <taxon>Eutrema</taxon>
    </lineage>
</organism>
<dbReference type="InterPro" id="IPR024752">
    <property type="entry name" value="Myb/SANT-like_dom"/>
</dbReference>
<protein>
    <submittedName>
        <fullName evidence="4">Uncharacterized protein</fullName>
    </submittedName>
</protein>
<feature type="domain" description="At2g29880-like C-terminal" evidence="3">
    <location>
        <begin position="228"/>
        <end position="274"/>
    </location>
</feature>
<evidence type="ECO:0000259" key="3">
    <source>
        <dbReference type="Pfam" id="PF24769"/>
    </source>
</evidence>
<sequence>MGDSKKKRKEKGDYNPWTPDETKLLIQLLVGRINHNWRDSNGSISKLTIETKLLPDLNKGVCRPKDYKHYQSRMKYLKQQYQSCVDLQRYSSGFGWDPQTKRFTASDEVWDSYFKKGVATGKNAIGLGDSTDARTNKEEYVHGIDDLYDLERTTHRHESPEHFVPFDSQKTSDYRREKFQPKKRARSERGTSKKDENSVMGISNQILNLIQQKKERQQREAEKNQNNVWDAIKEILDLEERICYKALTKIYHLGIQDVFVSMSVEERLGWILTNME</sequence>
<proteinExistence type="predicted"/>
<dbReference type="PANTHER" id="PTHR47864:SF2">
    <property type="entry name" value="MYB_SANT-LIKE DNA-BINDING DOMAIN PROTEIN"/>
    <property type="match status" value="1"/>
</dbReference>
<dbReference type="InterPro" id="IPR056253">
    <property type="entry name" value="At2g29880-like_C"/>
</dbReference>
<name>V4JWF1_EUTSA</name>
<feature type="region of interest" description="Disordered" evidence="1">
    <location>
        <begin position="158"/>
        <end position="198"/>
    </location>
</feature>
<keyword evidence="5" id="KW-1185">Reference proteome</keyword>
<dbReference type="Gramene" id="ESQ29775">
    <property type="protein sequence ID" value="ESQ29775"/>
    <property type="gene ID" value="EUTSA_v10023821mg"/>
</dbReference>
<dbReference type="AlphaFoldDB" id="V4JWF1"/>
<evidence type="ECO:0000259" key="2">
    <source>
        <dbReference type="Pfam" id="PF12776"/>
    </source>
</evidence>
<dbReference type="Pfam" id="PF12776">
    <property type="entry name" value="Myb_DNA-bind_3"/>
    <property type="match status" value="1"/>
</dbReference>
<dbReference type="Pfam" id="PF24769">
    <property type="entry name" value="At2g29880_C"/>
    <property type="match status" value="1"/>
</dbReference>
<evidence type="ECO:0000256" key="1">
    <source>
        <dbReference type="SAM" id="MobiDB-lite"/>
    </source>
</evidence>
<evidence type="ECO:0000313" key="5">
    <source>
        <dbReference type="Proteomes" id="UP000030689"/>
    </source>
</evidence>
<dbReference type="OMA" id="GRINHNW"/>